<evidence type="ECO:0000313" key="8">
    <source>
        <dbReference type="EMBL" id="AIV03800.1"/>
    </source>
</evidence>
<sequence length="192" mass="22392">MDRDDLLINTSYPLVLFDYAIQHNQIDLFYQQVKKIIADLTLNNQELANFLSNVNLSKDERKQTLNEIYSNKIDTYIIYFLYSIIDFNRSHCILKILNEFIKQVQKHLNIVSLTVFSAFQLNEKQMQKLCVCLQNKYQKEIELTNVVDPTLIGGIKVESDFDSVDLTIVNQLEQMKQISLDVLSGVKGKKYE</sequence>
<dbReference type="InterPro" id="IPR000711">
    <property type="entry name" value="ATPase_OSCP/dsu"/>
</dbReference>
<accession>A0A097ST83</accession>
<dbReference type="STRING" id="1318617.MGM1_4340"/>
<dbReference type="InterPro" id="IPR026015">
    <property type="entry name" value="ATP_synth_OSCP/delta_N_sf"/>
</dbReference>
<dbReference type="GO" id="GO:0005886">
    <property type="term" value="C:plasma membrane"/>
    <property type="evidence" value="ECO:0007669"/>
    <property type="project" value="UniProtKB-SubCell"/>
</dbReference>
<evidence type="ECO:0000256" key="7">
    <source>
        <dbReference type="HAMAP-Rule" id="MF_01416"/>
    </source>
</evidence>
<comment type="function">
    <text evidence="7">This protein is part of the stalk that links CF(0) to CF(1). It either transmits conformational changes from CF(0) to CF(1) or is implicated in proton conduction.</text>
</comment>
<evidence type="ECO:0000256" key="2">
    <source>
        <dbReference type="ARBA" id="ARBA00022448"/>
    </source>
</evidence>
<dbReference type="HAMAP" id="MF_01416">
    <property type="entry name" value="ATP_synth_delta_bact"/>
    <property type="match status" value="1"/>
</dbReference>
<protein>
    <recommendedName>
        <fullName evidence="7">ATP synthase subunit delta</fullName>
    </recommendedName>
    <alternativeName>
        <fullName evidence="7">ATP synthase F(1) sector subunit delta</fullName>
    </alternativeName>
    <alternativeName>
        <fullName evidence="7">F-type ATPase subunit delta</fullName>
        <shortName evidence="7">F-ATPase subunit delta</shortName>
    </alternativeName>
</protein>
<evidence type="ECO:0000256" key="6">
    <source>
        <dbReference type="ARBA" id="ARBA00023310"/>
    </source>
</evidence>
<dbReference type="Proteomes" id="UP000030066">
    <property type="component" value="Chromosome"/>
</dbReference>
<proteinExistence type="inferred from homology"/>
<keyword evidence="2 7" id="KW-0813">Transport</keyword>
<evidence type="ECO:0000256" key="5">
    <source>
        <dbReference type="ARBA" id="ARBA00023136"/>
    </source>
</evidence>
<evidence type="ECO:0000256" key="4">
    <source>
        <dbReference type="ARBA" id="ARBA00023065"/>
    </source>
</evidence>
<comment type="similarity">
    <text evidence="7">Belongs to the ATPase delta chain family.</text>
</comment>
<keyword evidence="6 7" id="KW-0066">ATP synthesis</keyword>
<dbReference type="eggNOG" id="COG0712">
    <property type="taxonomic scope" value="Bacteria"/>
</dbReference>
<keyword evidence="9" id="KW-1185">Reference proteome</keyword>
<dbReference type="PRINTS" id="PR00125">
    <property type="entry name" value="ATPASEDELTA"/>
</dbReference>
<dbReference type="Pfam" id="PF00213">
    <property type="entry name" value="OSCP"/>
    <property type="match status" value="1"/>
</dbReference>
<name>A0A097ST83_9BACT</name>
<evidence type="ECO:0000313" key="9">
    <source>
        <dbReference type="Proteomes" id="UP000030066"/>
    </source>
</evidence>
<dbReference type="GO" id="GO:0046933">
    <property type="term" value="F:proton-transporting ATP synthase activity, rotational mechanism"/>
    <property type="evidence" value="ECO:0007669"/>
    <property type="project" value="UniProtKB-UniRule"/>
</dbReference>
<dbReference type="AlphaFoldDB" id="A0A097ST83"/>
<dbReference type="SUPFAM" id="SSF47928">
    <property type="entry name" value="N-terminal domain of the delta subunit of the F1F0-ATP synthase"/>
    <property type="match status" value="1"/>
</dbReference>
<comment type="subcellular location">
    <subcellularLocation>
        <location evidence="7">Cell membrane</location>
        <topology evidence="7">Peripheral membrane protein</topology>
    </subcellularLocation>
    <subcellularLocation>
        <location evidence="1">Membrane</location>
    </subcellularLocation>
</comment>
<dbReference type="GO" id="GO:0045259">
    <property type="term" value="C:proton-transporting ATP synthase complex"/>
    <property type="evidence" value="ECO:0007669"/>
    <property type="project" value="UniProtKB-KW"/>
</dbReference>
<keyword evidence="5 7" id="KW-0472">Membrane</keyword>
<keyword evidence="7" id="KW-0139">CF(1)</keyword>
<reference evidence="8 9" key="1">
    <citation type="journal article" date="2014" name="PLoS ONE">
        <title>An emerging Mycoplasma associated with trichomoniasis, vaginal infection and disease.</title>
        <authorList>
            <consortium name="Vaginal Microbiome Consortium"/>
            <person name="Fettweis J.M."/>
            <person name="Serrano M.G."/>
            <person name="Huang B."/>
            <person name="Brooks J.P."/>
            <person name="Glascock A.L."/>
            <person name="Sheth N.U."/>
            <person name="Strauss J.F.III."/>
            <person name="Jefferson K.K."/>
            <person name="Buck G.A."/>
        </authorList>
    </citation>
    <scope>NUCLEOTIDE SEQUENCE [LARGE SCALE GENOMIC DNA]</scope>
    <source>
        <strain evidence="8 9">VCU_M1</strain>
    </source>
</reference>
<dbReference type="EMBL" id="CP007711">
    <property type="protein sequence ID" value="AIV03800.1"/>
    <property type="molecule type" value="Genomic_DNA"/>
</dbReference>
<dbReference type="NCBIfam" id="TIGR01145">
    <property type="entry name" value="ATP_synt_delta"/>
    <property type="match status" value="1"/>
</dbReference>
<gene>
    <name evidence="7 8" type="primary">atpH</name>
    <name evidence="8" type="ORF">MGM1_4340</name>
</gene>
<evidence type="ECO:0000256" key="1">
    <source>
        <dbReference type="ARBA" id="ARBA00004370"/>
    </source>
</evidence>
<keyword evidence="4 7" id="KW-0406">Ion transport</keyword>
<dbReference type="Gene3D" id="1.10.520.20">
    <property type="entry name" value="N-terminal domain of the delta subunit of the F1F0-ATP synthase"/>
    <property type="match status" value="1"/>
</dbReference>
<organism evidence="8 9">
    <name type="scientific">Candidatus Malacoplasma girerdii</name>
    <dbReference type="NCBI Taxonomy" id="1318617"/>
    <lineage>
        <taxon>Bacteria</taxon>
        <taxon>Bacillati</taxon>
        <taxon>Mycoplasmatota</taxon>
        <taxon>Mycoplasmoidales</taxon>
        <taxon>Mycoplasmoidaceae</taxon>
        <taxon>Malacoplasma</taxon>
    </lineage>
</organism>
<keyword evidence="3 7" id="KW-0375">Hydrogen ion transport</keyword>
<evidence type="ECO:0000256" key="3">
    <source>
        <dbReference type="ARBA" id="ARBA00022781"/>
    </source>
</evidence>
<dbReference type="PANTHER" id="PTHR11910">
    <property type="entry name" value="ATP SYNTHASE DELTA CHAIN"/>
    <property type="match status" value="1"/>
</dbReference>
<dbReference type="KEGG" id="mgj:MGM1_4340"/>
<comment type="function">
    <text evidence="7">F(1)F(0) ATP synthase produces ATP from ADP in the presence of a proton or sodium gradient. F-type ATPases consist of two structural domains, F(1) containing the extramembraneous catalytic core and F(0) containing the membrane proton channel, linked together by a central stalk and a peripheral stalk. During catalysis, ATP synthesis in the catalytic domain of F(1) is coupled via a rotary mechanism of the central stalk subunits to proton translocation.</text>
</comment>
<dbReference type="HOGENOM" id="CLU_085114_1_1_14"/>
<keyword evidence="7" id="KW-1003">Cell membrane</keyword>